<feature type="non-terminal residue" evidence="1">
    <location>
        <position position="1"/>
    </location>
</feature>
<name>A0A9P5U5P7_9AGAR</name>
<dbReference type="EMBL" id="JADNRY010000080">
    <property type="protein sequence ID" value="KAF9066947.1"/>
    <property type="molecule type" value="Genomic_DNA"/>
</dbReference>
<proteinExistence type="predicted"/>
<dbReference type="OrthoDB" id="3350619at2759"/>
<evidence type="ECO:0000313" key="2">
    <source>
        <dbReference type="Proteomes" id="UP000772434"/>
    </source>
</evidence>
<keyword evidence="2" id="KW-1185">Reference proteome</keyword>
<accession>A0A9P5U5P7</accession>
<reference evidence="1" key="1">
    <citation type="submission" date="2020-11" db="EMBL/GenBank/DDBJ databases">
        <authorList>
            <consortium name="DOE Joint Genome Institute"/>
            <person name="Ahrendt S."/>
            <person name="Riley R."/>
            <person name="Andreopoulos W."/>
            <person name="Labutti K."/>
            <person name="Pangilinan J."/>
            <person name="Ruiz-Duenas F.J."/>
            <person name="Barrasa J.M."/>
            <person name="Sanchez-Garcia M."/>
            <person name="Camarero S."/>
            <person name="Miyauchi S."/>
            <person name="Serrano A."/>
            <person name="Linde D."/>
            <person name="Babiker R."/>
            <person name="Drula E."/>
            <person name="Ayuso-Fernandez I."/>
            <person name="Pacheco R."/>
            <person name="Padilla G."/>
            <person name="Ferreira P."/>
            <person name="Barriuso J."/>
            <person name="Kellner H."/>
            <person name="Castanera R."/>
            <person name="Alfaro M."/>
            <person name="Ramirez L."/>
            <person name="Pisabarro A.G."/>
            <person name="Kuo A."/>
            <person name="Tritt A."/>
            <person name="Lipzen A."/>
            <person name="He G."/>
            <person name="Yan M."/>
            <person name="Ng V."/>
            <person name="Cullen D."/>
            <person name="Martin F."/>
            <person name="Rosso M.-N."/>
            <person name="Henrissat B."/>
            <person name="Hibbett D."/>
            <person name="Martinez A.T."/>
            <person name="Grigoriev I.V."/>
        </authorList>
    </citation>
    <scope>NUCLEOTIDE SEQUENCE</scope>
    <source>
        <strain evidence="1">AH 40177</strain>
    </source>
</reference>
<protein>
    <submittedName>
        <fullName evidence="1">Uncharacterized protein</fullName>
    </submittedName>
</protein>
<evidence type="ECO:0000313" key="1">
    <source>
        <dbReference type="EMBL" id="KAF9066947.1"/>
    </source>
</evidence>
<sequence>FPTLIAQVDQMQKGKVFETDVRRHMESFGTISIEEFKVVIDESFRAMDYGMRKCELRLSLPPILDQSESTLFGDSFPLSLYRLNATAPLNPRKLNYLTRPQRMFKLSDLPVQSSHGNKNGSILWTRSFSCGEEEVMTFELACSGLEETGCSTIEWWQNKQSFQPGKKFSLS</sequence>
<organism evidence="1 2">
    <name type="scientific">Rhodocollybia butyracea</name>
    <dbReference type="NCBI Taxonomy" id="206335"/>
    <lineage>
        <taxon>Eukaryota</taxon>
        <taxon>Fungi</taxon>
        <taxon>Dikarya</taxon>
        <taxon>Basidiomycota</taxon>
        <taxon>Agaricomycotina</taxon>
        <taxon>Agaricomycetes</taxon>
        <taxon>Agaricomycetidae</taxon>
        <taxon>Agaricales</taxon>
        <taxon>Marasmiineae</taxon>
        <taxon>Omphalotaceae</taxon>
        <taxon>Rhodocollybia</taxon>
    </lineage>
</organism>
<comment type="caution">
    <text evidence="1">The sequence shown here is derived from an EMBL/GenBank/DDBJ whole genome shotgun (WGS) entry which is preliminary data.</text>
</comment>
<dbReference type="AlphaFoldDB" id="A0A9P5U5P7"/>
<gene>
    <name evidence="1" type="ORF">BDP27DRAFT_1226672</name>
</gene>
<dbReference type="Proteomes" id="UP000772434">
    <property type="component" value="Unassembled WGS sequence"/>
</dbReference>